<reference evidence="2" key="1">
    <citation type="journal article" date="2022" name="Mol. Ecol. Resour.">
        <title>The genomes of chicory, endive, great burdock and yacon provide insights into Asteraceae palaeo-polyploidization history and plant inulin production.</title>
        <authorList>
            <person name="Fan W."/>
            <person name="Wang S."/>
            <person name="Wang H."/>
            <person name="Wang A."/>
            <person name="Jiang F."/>
            <person name="Liu H."/>
            <person name="Zhao H."/>
            <person name="Xu D."/>
            <person name="Zhang Y."/>
        </authorList>
    </citation>
    <scope>NUCLEOTIDE SEQUENCE [LARGE SCALE GENOMIC DNA]</scope>
    <source>
        <strain evidence="2">cv. Niubang</strain>
    </source>
</reference>
<evidence type="ECO:0000313" key="1">
    <source>
        <dbReference type="EMBL" id="KAI3701696.1"/>
    </source>
</evidence>
<gene>
    <name evidence="1" type="ORF">L6452_26960</name>
</gene>
<reference evidence="1 2" key="2">
    <citation type="journal article" date="2022" name="Mol. Ecol. Resour.">
        <title>The genomes of chicory, endive, great burdock and yacon provide insights into Asteraceae paleo-polyploidization history and plant inulin production.</title>
        <authorList>
            <person name="Fan W."/>
            <person name="Wang S."/>
            <person name="Wang H."/>
            <person name="Wang A."/>
            <person name="Jiang F."/>
            <person name="Liu H."/>
            <person name="Zhao H."/>
            <person name="Xu D."/>
            <person name="Zhang Y."/>
        </authorList>
    </citation>
    <scope>NUCLEOTIDE SEQUENCE [LARGE SCALE GENOMIC DNA]</scope>
    <source>
        <strain evidence="2">cv. Niubang</strain>
    </source>
</reference>
<organism evidence="1 2">
    <name type="scientific">Arctium lappa</name>
    <name type="common">Greater burdock</name>
    <name type="synonym">Lappa major</name>
    <dbReference type="NCBI Taxonomy" id="4217"/>
    <lineage>
        <taxon>Eukaryota</taxon>
        <taxon>Viridiplantae</taxon>
        <taxon>Streptophyta</taxon>
        <taxon>Embryophyta</taxon>
        <taxon>Tracheophyta</taxon>
        <taxon>Spermatophyta</taxon>
        <taxon>Magnoliopsida</taxon>
        <taxon>eudicotyledons</taxon>
        <taxon>Gunneridae</taxon>
        <taxon>Pentapetalae</taxon>
        <taxon>asterids</taxon>
        <taxon>campanulids</taxon>
        <taxon>Asterales</taxon>
        <taxon>Asteraceae</taxon>
        <taxon>Carduoideae</taxon>
        <taxon>Cardueae</taxon>
        <taxon>Arctiinae</taxon>
        <taxon>Arctium</taxon>
    </lineage>
</organism>
<evidence type="ECO:0000313" key="2">
    <source>
        <dbReference type="Proteomes" id="UP001055879"/>
    </source>
</evidence>
<protein>
    <submittedName>
        <fullName evidence="1">Uncharacterized protein</fullName>
    </submittedName>
</protein>
<proteinExistence type="predicted"/>
<dbReference type="EMBL" id="CM042055">
    <property type="protein sequence ID" value="KAI3701696.1"/>
    <property type="molecule type" value="Genomic_DNA"/>
</dbReference>
<keyword evidence="2" id="KW-1185">Reference proteome</keyword>
<accession>A0ACB8ZWK6</accession>
<name>A0ACB8ZWK6_ARCLA</name>
<sequence length="752" mass="84035">MASMAFIDEHNEIAMLQKTKQADGFHQIVDFLKTSHIAYALTVSPPIFIEHQKQFWANATAVTENGVQFIKTRVCDKPLIVTEEVIRISLRLDDASGITSIPNEDLFSNLTRMGYEGQQVVFKFYKANFSSQWRFLVHTLMHCISRKTTGWSQFSSNIDYALVCLSTARKYNFSKIIFNDLVSNLGNKKSFYMYPRFVQTVITSELTDIPQFNEVYVPKIPKGKVFSNMKRSAKDSEGVDTPLFSTMMVVSHNQEGMASGSRPSPDHPTDSQTQPSTTISLPQSLVLKPTPVIAKTYIKRKVHKAPSLVVSPTIPEPQRPLVEHSPLENINRETTGVSPNPKKVLTEEMHEHVGEKVATTPASTEEDSGNITKTFPMATLGEQSSKGPGCQETKGIGGALAWLEIPIKHFNDPSKRGNTPGEGEDRYDYHELISAMSKMATELDAQKKVVNELKKVIINQQEEISSLKKLVQKVVQKKKKQRFVLRRRNPMDDAPKKGESEEVEVNMENAKNKGEKHGDEGEFAETETGFEKAAETVNAAEANIAAETVNAAEINEAAEIVQEVLTDLINSNLEEIEIAEALVKAKHDTPKVTSKAKGIVIKENAEVIKKASVDKVASKDKGKTKIVEFDQPIKKQKLIESDEALAKKIQAELEQAETVQVEKDREMARALAAELNEVYQKNLATEMAQKRSAIPKKTEMIKLGARKRQPSETYLGTQERKKMITFLKGAVGVKKEMFTKMSFDQIKGLYDA</sequence>
<dbReference type="Proteomes" id="UP001055879">
    <property type="component" value="Linkage Group LG09"/>
</dbReference>
<comment type="caution">
    <text evidence="1">The sequence shown here is derived from an EMBL/GenBank/DDBJ whole genome shotgun (WGS) entry which is preliminary data.</text>
</comment>